<evidence type="ECO:0000313" key="1">
    <source>
        <dbReference type="EMBL" id="GFH12922.1"/>
    </source>
</evidence>
<comment type="caution">
    <text evidence="1">The sequence shown here is derived from an EMBL/GenBank/DDBJ whole genome shotgun (WGS) entry which is preliminary data.</text>
</comment>
<gene>
    <name evidence="1" type="ORF">HaLaN_08704</name>
</gene>
<organism evidence="1 2">
    <name type="scientific">Haematococcus lacustris</name>
    <name type="common">Green alga</name>
    <name type="synonym">Haematococcus pluvialis</name>
    <dbReference type="NCBI Taxonomy" id="44745"/>
    <lineage>
        <taxon>Eukaryota</taxon>
        <taxon>Viridiplantae</taxon>
        <taxon>Chlorophyta</taxon>
        <taxon>core chlorophytes</taxon>
        <taxon>Chlorophyceae</taxon>
        <taxon>CS clade</taxon>
        <taxon>Chlamydomonadales</taxon>
        <taxon>Haematococcaceae</taxon>
        <taxon>Haematococcus</taxon>
    </lineage>
</organism>
<keyword evidence="2" id="KW-1185">Reference proteome</keyword>
<reference evidence="1 2" key="1">
    <citation type="submission" date="2020-02" db="EMBL/GenBank/DDBJ databases">
        <title>Draft genome sequence of Haematococcus lacustris strain NIES-144.</title>
        <authorList>
            <person name="Morimoto D."/>
            <person name="Nakagawa S."/>
            <person name="Yoshida T."/>
            <person name="Sawayama S."/>
        </authorList>
    </citation>
    <scope>NUCLEOTIDE SEQUENCE [LARGE SCALE GENOMIC DNA]</scope>
    <source>
        <strain evidence="1 2">NIES-144</strain>
    </source>
</reference>
<protein>
    <submittedName>
        <fullName evidence="1">Uncharacterized protein</fullName>
    </submittedName>
</protein>
<name>A0A699ZBT8_HAELA</name>
<evidence type="ECO:0000313" key="2">
    <source>
        <dbReference type="Proteomes" id="UP000485058"/>
    </source>
</evidence>
<dbReference type="Proteomes" id="UP000485058">
    <property type="component" value="Unassembled WGS sequence"/>
</dbReference>
<proteinExistence type="predicted"/>
<sequence length="98" mass="10131">MVCPGACGASCIAESHPRCGYCKQHGTPQQATVVTWQSLAPWHMPHASSSNTLGYGLTTCTSGVLSGGTHGLAMTLHSHVYSTALHKGQGQPACDVPL</sequence>
<accession>A0A699ZBT8</accession>
<dbReference type="EMBL" id="BLLF01000555">
    <property type="protein sequence ID" value="GFH12922.1"/>
    <property type="molecule type" value="Genomic_DNA"/>
</dbReference>
<dbReference type="AlphaFoldDB" id="A0A699ZBT8"/>